<dbReference type="EMBL" id="BTGU01004210">
    <property type="protein sequence ID" value="GMN23525.1"/>
    <property type="molecule type" value="Genomic_DNA"/>
</dbReference>
<dbReference type="Proteomes" id="UP001187192">
    <property type="component" value="Unassembled WGS sequence"/>
</dbReference>
<sequence length="123" mass="13131">MLQSTACFCTRLGVITHTRRRFGPRWFVVAVGSAGSLSEGGGARSSLGTGVPSEFPPRQLNKTISRFSPSPSVSQDQDRDFTPISKATVQLGLRFDDDVASKRTAAAVRFPASLDGEDKVTVG</sequence>
<feature type="region of interest" description="Disordered" evidence="1">
    <location>
        <begin position="35"/>
        <end position="55"/>
    </location>
</feature>
<reference evidence="2" key="1">
    <citation type="submission" date="2023-07" db="EMBL/GenBank/DDBJ databases">
        <title>draft genome sequence of fig (Ficus carica).</title>
        <authorList>
            <person name="Takahashi T."/>
            <person name="Nishimura K."/>
        </authorList>
    </citation>
    <scope>NUCLEOTIDE SEQUENCE</scope>
</reference>
<accession>A0AA87Z1S5</accession>
<evidence type="ECO:0000256" key="1">
    <source>
        <dbReference type="SAM" id="MobiDB-lite"/>
    </source>
</evidence>
<comment type="caution">
    <text evidence="2">The sequence shown here is derived from an EMBL/GenBank/DDBJ whole genome shotgun (WGS) entry which is preliminary data.</text>
</comment>
<organism evidence="2 3">
    <name type="scientific">Ficus carica</name>
    <name type="common">Common fig</name>
    <dbReference type="NCBI Taxonomy" id="3494"/>
    <lineage>
        <taxon>Eukaryota</taxon>
        <taxon>Viridiplantae</taxon>
        <taxon>Streptophyta</taxon>
        <taxon>Embryophyta</taxon>
        <taxon>Tracheophyta</taxon>
        <taxon>Spermatophyta</taxon>
        <taxon>Magnoliopsida</taxon>
        <taxon>eudicotyledons</taxon>
        <taxon>Gunneridae</taxon>
        <taxon>Pentapetalae</taxon>
        <taxon>rosids</taxon>
        <taxon>fabids</taxon>
        <taxon>Rosales</taxon>
        <taxon>Moraceae</taxon>
        <taxon>Ficeae</taxon>
        <taxon>Ficus</taxon>
    </lineage>
</organism>
<name>A0AA87Z1S5_FICCA</name>
<protein>
    <submittedName>
        <fullName evidence="2">Uncharacterized protein</fullName>
    </submittedName>
</protein>
<evidence type="ECO:0000313" key="2">
    <source>
        <dbReference type="EMBL" id="GMN23525.1"/>
    </source>
</evidence>
<keyword evidence="3" id="KW-1185">Reference proteome</keyword>
<dbReference type="AlphaFoldDB" id="A0AA87Z1S5"/>
<gene>
    <name evidence="2" type="ORF">TIFTF001_045784</name>
</gene>
<proteinExistence type="predicted"/>
<evidence type="ECO:0000313" key="3">
    <source>
        <dbReference type="Proteomes" id="UP001187192"/>
    </source>
</evidence>